<evidence type="ECO:0000313" key="1">
    <source>
        <dbReference type="EMBL" id="TFK64953.1"/>
    </source>
</evidence>
<name>A0ACD3AGD7_9AGAR</name>
<dbReference type="Proteomes" id="UP000308600">
    <property type="component" value="Unassembled WGS sequence"/>
</dbReference>
<keyword evidence="2" id="KW-1185">Reference proteome</keyword>
<dbReference type="EMBL" id="ML208454">
    <property type="protein sequence ID" value="TFK64953.1"/>
    <property type="molecule type" value="Genomic_DNA"/>
</dbReference>
<reference evidence="1 2" key="1">
    <citation type="journal article" date="2019" name="Nat. Ecol. Evol.">
        <title>Megaphylogeny resolves global patterns of mushroom evolution.</title>
        <authorList>
            <person name="Varga T."/>
            <person name="Krizsan K."/>
            <person name="Foldi C."/>
            <person name="Dima B."/>
            <person name="Sanchez-Garcia M."/>
            <person name="Sanchez-Ramirez S."/>
            <person name="Szollosi G.J."/>
            <person name="Szarkandi J.G."/>
            <person name="Papp V."/>
            <person name="Albert L."/>
            <person name="Andreopoulos W."/>
            <person name="Angelini C."/>
            <person name="Antonin V."/>
            <person name="Barry K.W."/>
            <person name="Bougher N.L."/>
            <person name="Buchanan P."/>
            <person name="Buyck B."/>
            <person name="Bense V."/>
            <person name="Catcheside P."/>
            <person name="Chovatia M."/>
            <person name="Cooper J."/>
            <person name="Damon W."/>
            <person name="Desjardin D."/>
            <person name="Finy P."/>
            <person name="Geml J."/>
            <person name="Haridas S."/>
            <person name="Hughes K."/>
            <person name="Justo A."/>
            <person name="Karasinski D."/>
            <person name="Kautmanova I."/>
            <person name="Kiss B."/>
            <person name="Kocsube S."/>
            <person name="Kotiranta H."/>
            <person name="LaButti K.M."/>
            <person name="Lechner B.E."/>
            <person name="Liimatainen K."/>
            <person name="Lipzen A."/>
            <person name="Lukacs Z."/>
            <person name="Mihaltcheva S."/>
            <person name="Morgado L.N."/>
            <person name="Niskanen T."/>
            <person name="Noordeloos M.E."/>
            <person name="Ohm R.A."/>
            <person name="Ortiz-Santana B."/>
            <person name="Ovrebo C."/>
            <person name="Racz N."/>
            <person name="Riley R."/>
            <person name="Savchenko A."/>
            <person name="Shiryaev A."/>
            <person name="Soop K."/>
            <person name="Spirin V."/>
            <person name="Szebenyi C."/>
            <person name="Tomsovsky M."/>
            <person name="Tulloss R.E."/>
            <person name="Uehling J."/>
            <person name="Grigoriev I.V."/>
            <person name="Vagvolgyi C."/>
            <person name="Papp T."/>
            <person name="Martin F.M."/>
            <person name="Miettinen O."/>
            <person name="Hibbett D.S."/>
            <person name="Nagy L.G."/>
        </authorList>
    </citation>
    <scope>NUCLEOTIDE SEQUENCE [LARGE SCALE GENOMIC DNA]</scope>
    <source>
        <strain evidence="1 2">NL-1719</strain>
    </source>
</reference>
<proteinExistence type="predicted"/>
<protein>
    <submittedName>
        <fullName evidence="1">Uncharacterized protein</fullName>
    </submittedName>
</protein>
<evidence type="ECO:0000313" key="2">
    <source>
        <dbReference type="Proteomes" id="UP000308600"/>
    </source>
</evidence>
<sequence length="191" mass="21779">MQVLEHVIEQCQRLEIPWDKSELEGKLRGKQRKRMRSKHKPNVAWVEGGTAAREGGNSRSGRRKTKSGLILTENRHWKKKKRPPEVEIGNGIEIRGEGCLGQHNQPSNDGLVHSQRSTTITGNRGASMIVRIMPPDPTYGQTMIDYARCIDDGYQNTMPCKRYCVPKLLQQKVTRPRVPKDTELTKIIDQL</sequence>
<gene>
    <name evidence="1" type="ORF">BDN72DRAFT_860998</name>
</gene>
<organism evidence="1 2">
    <name type="scientific">Pluteus cervinus</name>
    <dbReference type="NCBI Taxonomy" id="181527"/>
    <lineage>
        <taxon>Eukaryota</taxon>
        <taxon>Fungi</taxon>
        <taxon>Dikarya</taxon>
        <taxon>Basidiomycota</taxon>
        <taxon>Agaricomycotina</taxon>
        <taxon>Agaricomycetes</taxon>
        <taxon>Agaricomycetidae</taxon>
        <taxon>Agaricales</taxon>
        <taxon>Pluteineae</taxon>
        <taxon>Pluteaceae</taxon>
        <taxon>Pluteus</taxon>
    </lineage>
</organism>
<accession>A0ACD3AGD7</accession>